<sequence length="139" mass="14982">MDLNERLNRFKLQQERCQASLSSIAAARAPSSAPTKPQQYAARPATARPSAPAPAPAVRFSDDTARLQKMHAVRNSAVGLQIKAVIELLYRTRKALTAKQINEATYVDIAGNSAVFENLRSNPCTLTGGAFSLTSPRTA</sequence>
<gene>
    <name evidence="2" type="ORF">QYE76_049258</name>
</gene>
<proteinExistence type="predicted"/>
<comment type="caution">
    <text evidence="2">The sequence shown here is derived from an EMBL/GenBank/DDBJ whole genome shotgun (WGS) entry which is preliminary data.</text>
</comment>
<feature type="compositionally biased region" description="Low complexity" evidence="1">
    <location>
        <begin position="23"/>
        <end position="33"/>
    </location>
</feature>
<accession>A0AAD8SNW8</accession>
<dbReference type="PANTHER" id="PTHR12716">
    <property type="entry name" value="TRANSCRIPTION INITIATION FACTOR IIE, BETA SUBUNIT"/>
    <property type="match status" value="1"/>
</dbReference>
<dbReference type="GO" id="GO:0006367">
    <property type="term" value="P:transcription initiation at RNA polymerase II promoter"/>
    <property type="evidence" value="ECO:0007669"/>
    <property type="project" value="InterPro"/>
</dbReference>
<feature type="compositionally biased region" description="Low complexity" evidence="1">
    <location>
        <begin position="41"/>
        <end position="50"/>
    </location>
</feature>
<keyword evidence="3" id="KW-1185">Reference proteome</keyword>
<dbReference type="PANTHER" id="PTHR12716:SF12">
    <property type="entry name" value="TRANSCRIPTION INITIATION FACTOR IIE SUBUNIT BETA"/>
    <property type="match status" value="1"/>
</dbReference>
<dbReference type="GO" id="GO:0005673">
    <property type="term" value="C:transcription factor TFIIE complex"/>
    <property type="evidence" value="ECO:0007669"/>
    <property type="project" value="InterPro"/>
</dbReference>
<dbReference type="Proteomes" id="UP001231189">
    <property type="component" value="Unassembled WGS sequence"/>
</dbReference>
<dbReference type="AlphaFoldDB" id="A0AAD8SNW8"/>
<evidence type="ECO:0000256" key="1">
    <source>
        <dbReference type="SAM" id="MobiDB-lite"/>
    </source>
</evidence>
<evidence type="ECO:0000313" key="2">
    <source>
        <dbReference type="EMBL" id="KAK1661099.1"/>
    </source>
</evidence>
<evidence type="ECO:0000313" key="3">
    <source>
        <dbReference type="Proteomes" id="UP001231189"/>
    </source>
</evidence>
<dbReference type="InterPro" id="IPR016656">
    <property type="entry name" value="TFIIE-bsu"/>
</dbReference>
<feature type="region of interest" description="Disordered" evidence="1">
    <location>
        <begin position="23"/>
        <end position="58"/>
    </location>
</feature>
<dbReference type="EMBL" id="JAUUTY010000003">
    <property type="protein sequence ID" value="KAK1661099.1"/>
    <property type="molecule type" value="Genomic_DNA"/>
</dbReference>
<dbReference type="GO" id="GO:0001097">
    <property type="term" value="F:TFIIH-class transcription factor complex binding"/>
    <property type="evidence" value="ECO:0007669"/>
    <property type="project" value="TreeGrafter"/>
</dbReference>
<organism evidence="2 3">
    <name type="scientific">Lolium multiflorum</name>
    <name type="common">Italian ryegrass</name>
    <name type="synonym">Lolium perenne subsp. multiflorum</name>
    <dbReference type="NCBI Taxonomy" id="4521"/>
    <lineage>
        <taxon>Eukaryota</taxon>
        <taxon>Viridiplantae</taxon>
        <taxon>Streptophyta</taxon>
        <taxon>Embryophyta</taxon>
        <taxon>Tracheophyta</taxon>
        <taxon>Spermatophyta</taxon>
        <taxon>Magnoliopsida</taxon>
        <taxon>Liliopsida</taxon>
        <taxon>Poales</taxon>
        <taxon>Poaceae</taxon>
        <taxon>BOP clade</taxon>
        <taxon>Pooideae</taxon>
        <taxon>Poodae</taxon>
        <taxon>Poeae</taxon>
        <taxon>Poeae Chloroplast Group 2 (Poeae type)</taxon>
        <taxon>Loliodinae</taxon>
        <taxon>Loliinae</taxon>
        <taxon>Lolium</taxon>
    </lineage>
</organism>
<protein>
    <submittedName>
        <fullName evidence="2">Uncharacterized protein</fullName>
    </submittedName>
</protein>
<name>A0AAD8SNW8_LOLMU</name>
<reference evidence="2" key="1">
    <citation type="submission" date="2023-07" db="EMBL/GenBank/DDBJ databases">
        <title>A chromosome-level genome assembly of Lolium multiflorum.</title>
        <authorList>
            <person name="Chen Y."/>
            <person name="Copetti D."/>
            <person name="Kolliker R."/>
            <person name="Studer B."/>
        </authorList>
    </citation>
    <scope>NUCLEOTIDE SEQUENCE</scope>
    <source>
        <strain evidence="2">02402/16</strain>
        <tissue evidence="2">Leaf</tissue>
    </source>
</reference>